<dbReference type="InterPro" id="IPR001764">
    <property type="entry name" value="Glyco_hydro_3_N"/>
</dbReference>
<dbReference type="GO" id="GO:0009251">
    <property type="term" value="P:glucan catabolic process"/>
    <property type="evidence" value="ECO:0007669"/>
    <property type="project" value="TreeGrafter"/>
</dbReference>
<dbReference type="SUPFAM" id="SSF52279">
    <property type="entry name" value="Beta-D-glucan exohydrolase, C-terminal domain"/>
    <property type="match status" value="1"/>
</dbReference>
<dbReference type="Pfam" id="PF00933">
    <property type="entry name" value="Glyco_hydro_3"/>
    <property type="match status" value="1"/>
</dbReference>
<evidence type="ECO:0000259" key="7">
    <source>
        <dbReference type="SMART" id="SM01217"/>
    </source>
</evidence>
<dbReference type="Gene3D" id="3.20.20.300">
    <property type="entry name" value="Glycoside hydrolase, family 3, N-terminal domain"/>
    <property type="match status" value="1"/>
</dbReference>
<dbReference type="eggNOG" id="COG1472">
    <property type="taxonomic scope" value="Bacteria"/>
</dbReference>
<dbReference type="InterPro" id="IPR051915">
    <property type="entry name" value="Cellulose_Degrad_GH3"/>
</dbReference>
<evidence type="ECO:0000256" key="1">
    <source>
        <dbReference type="ARBA" id="ARBA00000448"/>
    </source>
</evidence>
<keyword evidence="9" id="KW-1185">Reference proteome</keyword>
<evidence type="ECO:0000256" key="5">
    <source>
        <dbReference type="ARBA" id="ARBA00022801"/>
    </source>
</evidence>
<comment type="caution">
    <text evidence="8">The sequence shown here is derived from an EMBL/GenBank/DDBJ whole genome shotgun (WGS) entry which is preliminary data.</text>
</comment>
<dbReference type="EC" id="3.2.1.21" evidence="3"/>
<dbReference type="InterPro" id="IPR017853">
    <property type="entry name" value="GH"/>
</dbReference>
<evidence type="ECO:0000313" key="8">
    <source>
        <dbReference type="EMBL" id="GAL84374.1"/>
    </source>
</evidence>
<evidence type="ECO:0000256" key="6">
    <source>
        <dbReference type="ARBA" id="ARBA00023295"/>
    </source>
</evidence>
<dbReference type="SMART" id="SM01217">
    <property type="entry name" value="Fn3_like"/>
    <property type="match status" value="1"/>
</dbReference>
<dbReference type="PANTHER" id="PTHR30620:SF16">
    <property type="entry name" value="LYSOSOMAL BETA GLUCOSIDASE"/>
    <property type="match status" value="1"/>
</dbReference>
<dbReference type="Gene3D" id="2.60.40.10">
    <property type="entry name" value="Immunoglobulins"/>
    <property type="match status" value="1"/>
</dbReference>
<evidence type="ECO:0000313" key="9">
    <source>
        <dbReference type="Proteomes" id="UP000030185"/>
    </source>
</evidence>
<dbReference type="FunFam" id="3.20.20.300:FF:000007">
    <property type="entry name" value="Lysosomal beta glucosidase"/>
    <property type="match status" value="1"/>
</dbReference>
<keyword evidence="5" id="KW-0378">Hydrolase</keyword>
<evidence type="ECO:0000256" key="2">
    <source>
        <dbReference type="ARBA" id="ARBA00005336"/>
    </source>
</evidence>
<dbReference type="AlphaFoldDB" id="A0A098LD81"/>
<protein>
    <recommendedName>
        <fullName evidence="3">beta-glucosidase</fullName>
        <ecNumber evidence="3">3.2.1.21</ecNumber>
    </recommendedName>
</protein>
<feature type="domain" description="Fibronectin type III-like" evidence="7">
    <location>
        <begin position="674"/>
        <end position="744"/>
    </location>
</feature>
<dbReference type="InterPro" id="IPR013783">
    <property type="entry name" value="Ig-like_fold"/>
</dbReference>
<organism evidence="8 9">
    <name type="scientific">Sporocytophaga myxococcoides</name>
    <dbReference type="NCBI Taxonomy" id="153721"/>
    <lineage>
        <taxon>Bacteria</taxon>
        <taxon>Pseudomonadati</taxon>
        <taxon>Bacteroidota</taxon>
        <taxon>Cytophagia</taxon>
        <taxon>Cytophagales</taxon>
        <taxon>Cytophagaceae</taxon>
        <taxon>Sporocytophaga</taxon>
    </lineage>
</organism>
<dbReference type="InterPro" id="IPR002772">
    <property type="entry name" value="Glyco_hydro_3_C"/>
</dbReference>
<dbReference type="Pfam" id="PF14310">
    <property type="entry name" value="Fn3-like"/>
    <property type="match status" value="1"/>
</dbReference>
<comment type="similarity">
    <text evidence="2">Belongs to the glycosyl hydrolase 3 family.</text>
</comment>
<dbReference type="Gene3D" id="3.40.50.1700">
    <property type="entry name" value="Glycoside hydrolase family 3 C-terminal domain"/>
    <property type="match status" value="1"/>
</dbReference>
<dbReference type="PANTHER" id="PTHR30620">
    <property type="entry name" value="PERIPLASMIC BETA-GLUCOSIDASE-RELATED"/>
    <property type="match status" value="1"/>
</dbReference>
<keyword evidence="4" id="KW-0732">Signal</keyword>
<dbReference type="STRING" id="153721.MYP_1602"/>
<dbReference type="GO" id="GO:0008422">
    <property type="term" value="F:beta-glucosidase activity"/>
    <property type="evidence" value="ECO:0007669"/>
    <property type="project" value="UniProtKB-EC"/>
</dbReference>
<dbReference type="SUPFAM" id="SSF51445">
    <property type="entry name" value="(Trans)glycosidases"/>
    <property type="match status" value="1"/>
</dbReference>
<dbReference type="PRINTS" id="PR00133">
    <property type="entry name" value="GLHYDRLASE3"/>
</dbReference>
<dbReference type="Pfam" id="PF01915">
    <property type="entry name" value="Glyco_hydro_3_C"/>
    <property type="match status" value="1"/>
</dbReference>
<dbReference type="OrthoDB" id="9805821at2"/>
<name>A0A098LD81_9BACT</name>
<dbReference type="Proteomes" id="UP000030185">
    <property type="component" value="Unassembled WGS sequence"/>
</dbReference>
<dbReference type="RefSeq" id="WP_156140399.1">
    <property type="nucleotide sequence ID" value="NZ_BBLT01000002.1"/>
</dbReference>
<dbReference type="InterPro" id="IPR036881">
    <property type="entry name" value="Glyco_hydro_3_C_sf"/>
</dbReference>
<sequence>MRYIIAGTLFCIALFAIISFNSSVSSERKNADPRVEELLAKMSLEEKIGQMTQINITKIVTDSLAAAYDSATTLVIDTNKVIHYVTKYHVGSFLNGRAMPPDVWFRFTNQLQRVNMRYSKNKIPIIYGVDHVHGSSYLSNGTIFPHNINIACSFDTTFAYEEGWITATETADLYHRWIFAPVFDLGKNKFWGRYYETFGEDPYLISKMGAAYVRGLQGNTEIAPYKAAACAKHFLGYSDPKSGWDRSPAEIPDQALREFYLPPFKAAVEAGVKTVMINSGEINGIPVHANYDILTKLLRNELGFDGIAVTDWMDIIALQKMHYVAENEKEATFLAINAGVDMAMVPLNTDFCDHLLALVKEGRISEERINQSVRRILKVKFDIGLFDQPYPRNDRFNKIGSKEHKVKALNAAKESLVLMKNDQDVLPIKAGKKTILVVGETADKKIPLCGGWTYRFMAKSEYWFPKDMKTIYGALKDEFAGSKVIFAKENEIKKLASSADIIIAAAGEENAYAETDGSINDLELSESQISLVKTAIATGKPVVLVLTEGRPRIISKIYDQCKAVLFAGLPGVEGAQAIAEVISGKTNPSGKFSFTYPYKQGHIIPYNHKQSEYSILRPVEGELKRFAICEFGQGLSYTKFSYTKINLSDTVISTSGKITAKVTVSNVGKVAGKESVLWFLADEYGSITRPVKELKYFEKKELQPGQSLEFTFVIESGKHLWFPDKEGKKILESGYFTLIVGDQKARFRLK</sequence>
<reference evidence="8 9" key="1">
    <citation type="submission" date="2014-09" db="EMBL/GenBank/DDBJ databases">
        <title>Sporocytophaga myxococcoides PG-01 genome sequencing.</title>
        <authorList>
            <person name="Liu L."/>
            <person name="Gao P.J."/>
            <person name="Chen G.J."/>
            <person name="Wang L.S."/>
        </authorList>
    </citation>
    <scope>NUCLEOTIDE SEQUENCE [LARGE SCALE GENOMIC DNA]</scope>
    <source>
        <strain evidence="8 9">PG-01</strain>
    </source>
</reference>
<comment type="catalytic activity">
    <reaction evidence="1">
        <text>Hydrolysis of terminal, non-reducing beta-D-glucosyl residues with release of beta-D-glucose.</text>
        <dbReference type="EC" id="3.2.1.21"/>
    </reaction>
</comment>
<dbReference type="InterPro" id="IPR036962">
    <property type="entry name" value="Glyco_hydro_3_N_sf"/>
</dbReference>
<evidence type="ECO:0000256" key="4">
    <source>
        <dbReference type="ARBA" id="ARBA00022729"/>
    </source>
</evidence>
<dbReference type="EMBL" id="BBLT01000002">
    <property type="protein sequence ID" value="GAL84374.1"/>
    <property type="molecule type" value="Genomic_DNA"/>
</dbReference>
<dbReference type="InterPro" id="IPR026891">
    <property type="entry name" value="Fn3-like"/>
</dbReference>
<gene>
    <name evidence="8" type="ORF">MYP_1602</name>
</gene>
<keyword evidence="6" id="KW-0326">Glycosidase</keyword>
<evidence type="ECO:0000256" key="3">
    <source>
        <dbReference type="ARBA" id="ARBA00012744"/>
    </source>
</evidence>
<proteinExistence type="inferred from homology"/>
<accession>A0A098LD81</accession>